<keyword evidence="5" id="KW-0325">Glycoprotein</keyword>
<comment type="subcellular location">
    <subcellularLocation>
        <location evidence="1">Membrane</location>
        <topology evidence="1">Multi-pass membrane protein</topology>
    </subcellularLocation>
</comment>
<evidence type="ECO:0000259" key="7">
    <source>
        <dbReference type="PROSITE" id="PS50850"/>
    </source>
</evidence>
<dbReference type="InterPro" id="IPR011701">
    <property type="entry name" value="MFS"/>
</dbReference>
<evidence type="ECO:0000256" key="4">
    <source>
        <dbReference type="ARBA" id="ARBA00023136"/>
    </source>
</evidence>
<dbReference type="EMBL" id="PVQB02000334">
    <property type="protein sequence ID" value="KAF4338740.1"/>
    <property type="molecule type" value="Genomic_DNA"/>
</dbReference>
<evidence type="ECO:0000256" key="3">
    <source>
        <dbReference type="ARBA" id="ARBA00022989"/>
    </source>
</evidence>
<evidence type="ECO:0000256" key="1">
    <source>
        <dbReference type="ARBA" id="ARBA00004141"/>
    </source>
</evidence>
<feature type="transmembrane region" description="Helical" evidence="6">
    <location>
        <begin position="320"/>
        <end position="343"/>
    </location>
</feature>
<comment type="caution">
    <text evidence="8">The sequence shown here is derived from an EMBL/GenBank/DDBJ whole genome shotgun (WGS) entry which is preliminary data.</text>
</comment>
<reference evidence="8" key="1">
    <citation type="journal article" date="2017" name="Mycologia">
        <title>Fusarium algeriense, sp. nov., a novel toxigenic crown rot pathogen of durum wheat from Algeria is nested in the Fusarium burgessii species complex.</title>
        <authorList>
            <person name="Laraba I."/>
            <person name="Keddad A."/>
            <person name="Boureghda H."/>
            <person name="Abdallah N."/>
            <person name="Vaughan M.M."/>
            <person name="Proctor R.H."/>
            <person name="Busman M."/>
            <person name="O'Donnell K."/>
        </authorList>
    </citation>
    <scope>NUCLEOTIDE SEQUENCE</scope>
    <source>
        <strain evidence="8">NRRL 25174</strain>
    </source>
</reference>
<protein>
    <submittedName>
        <fullName evidence="8">Major facilitator superfamily transporter</fullName>
    </submittedName>
</protein>
<dbReference type="Proteomes" id="UP000730481">
    <property type="component" value="Unassembled WGS sequence"/>
</dbReference>
<dbReference type="PANTHER" id="PTHR23502:SF30">
    <property type="entry name" value="TRANSPORTER, PUTATIVE (AFU_ORTHOLOGUE AFUA_8G04702)-RELATED"/>
    <property type="match status" value="1"/>
</dbReference>
<keyword evidence="4 6" id="KW-0472">Membrane</keyword>
<dbReference type="InterPro" id="IPR036259">
    <property type="entry name" value="MFS_trans_sf"/>
</dbReference>
<feature type="transmembrane region" description="Helical" evidence="6">
    <location>
        <begin position="212"/>
        <end position="234"/>
    </location>
</feature>
<evidence type="ECO:0000313" key="8">
    <source>
        <dbReference type="EMBL" id="KAF4338740.1"/>
    </source>
</evidence>
<proteinExistence type="predicted"/>
<feature type="transmembrane region" description="Helical" evidence="6">
    <location>
        <begin position="474"/>
        <end position="492"/>
    </location>
</feature>
<feature type="transmembrane region" description="Helical" evidence="6">
    <location>
        <begin position="185"/>
        <end position="206"/>
    </location>
</feature>
<feature type="transmembrane region" description="Helical" evidence="6">
    <location>
        <begin position="363"/>
        <end position="388"/>
    </location>
</feature>
<feature type="transmembrane region" description="Helical" evidence="6">
    <location>
        <begin position="58"/>
        <end position="79"/>
    </location>
</feature>
<sequence>MAQTSVHHDDVPGTVRLVDINGMNSSGPHDSQHKDIVLVPRPSSDPNDPLNWSHRRKLLAVSMAYLYVLGTGIATSLQYSVLADITKDTGISTANLVQGTGVMFLFFGWACLIWQPIALTYGRRGVYLLTMLLTIPIMVWTAYSTSAGEWFANRVLIGIVVSPIESLCEVTVFDLFFAHNRGTYMSLYVAILFGSNFLAPLVAGWFNDAFGWRWTMHFGAIICSVCFLIMFFFMEETMYFREASIESETVTDSERQHFENFKADEKAQERGDVSPRSSLPTSPSMLSIGINSGWGKYTWFKVMPGRPSNMDMLRMVYRPVLMIFQFPTVAWAGFLYGINLAWYNVLNGTASPVLSSNPYNWNAALVGCVYAGPIIGAAVACLWVGKAADWIALWLARRNGGIREPEQRLWVLLLSGIISSAGLITWGVGAYYHVHWVGLVFGLGMLTVGCVAGGAIAVSYNVDCFKEIAGETTVSIMLIRNTIGFGFSYAITPWWTTQGLKNCFITAAMISLACTFTFLIMIVYGKRIRRWSIPAYRKYLATMAIAHE</sequence>
<dbReference type="PROSITE" id="PS50850">
    <property type="entry name" value="MFS"/>
    <property type="match status" value="1"/>
</dbReference>
<name>A0A9P5DX54_9HYPO</name>
<organism evidence="8 9">
    <name type="scientific">Fusarium beomiforme</name>
    <dbReference type="NCBI Taxonomy" id="44412"/>
    <lineage>
        <taxon>Eukaryota</taxon>
        <taxon>Fungi</taxon>
        <taxon>Dikarya</taxon>
        <taxon>Ascomycota</taxon>
        <taxon>Pezizomycotina</taxon>
        <taxon>Sordariomycetes</taxon>
        <taxon>Hypocreomycetidae</taxon>
        <taxon>Hypocreales</taxon>
        <taxon>Nectriaceae</taxon>
        <taxon>Fusarium</taxon>
        <taxon>Fusarium burgessii species complex</taxon>
    </lineage>
</organism>
<keyword evidence="3 6" id="KW-1133">Transmembrane helix</keyword>
<feature type="transmembrane region" description="Helical" evidence="6">
    <location>
        <begin position="409"/>
        <end position="432"/>
    </location>
</feature>
<dbReference type="OrthoDB" id="5215911at2759"/>
<keyword evidence="9" id="KW-1185">Reference proteome</keyword>
<dbReference type="GO" id="GO:0022857">
    <property type="term" value="F:transmembrane transporter activity"/>
    <property type="evidence" value="ECO:0007669"/>
    <property type="project" value="InterPro"/>
</dbReference>
<evidence type="ECO:0000256" key="6">
    <source>
        <dbReference type="SAM" id="Phobius"/>
    </source>
</evidence>
<feature type="transmembrane region" description="Helical" evidence="6">
    <location>
        <begin position="155"/>
        <end position="178"/>
    </location>
</feature>
<evidence type="ECO:0000313" key="9">
    <source>
        <dbReference type="Proteomes" id="UP000730481"/>
    </source>
</evidence>
<gene>
    <name evidence="8" type="ORF">FBEOM_7362</name>
</gene>
<feature type="domain" description="Major facilitator superfamily (MFS) profile" evidence="7">
    <location>
        <begin position="56"/>
        <end position="526"/>
    </location>
</feature>
<accession>A0A9P5DX54</accession>
<dbReference type="InterPro" id="IPR020846">
    <property type="entry name" value="MFS_dom"/>
</dbReference>
<dbReference type="GO" id="GO:0005886">
    <property type="term" value="C:plasma membrane"/>
    <property type="evidence" value="ECO:0007669"/>
    <property type="project" value="TreeGrafter"/>
</dbReference>
<feature type="transmembrane region" description="Helical" evidence="6">
    <location>
        <begin position="126"/>
        <end position="143"/>
    </location>
</feature>
<dbReference type="Pfam" id="PF07690">
    <property type="entry name" value="MFS_1"/>
    <property type="match status" value="1"/>
</dbReference>
<feature type="transmembrane region" description="Helical" evidence="6">
    <location>
        <begin position="91"/>
        <end position="114"/>
    </location>
</feature>
<evidence type="ECO:0000256" key="2">
    <source>
        <dbReference type="ARBA" id="ARBA00022692"/>
    </source>
</evidence>
<feature type="transmembrane region" description="Helical" evidence="6">
    <location>
        <begin position="438"/>
        <end position="462"/>
    </location>
</feature>
<dbReference type="SUPFAM" id="SSF103473">
    <property type="entry name" value="MFS general substrate transporter"/>
    <property type="match status" value="1"/>
</dbReference>
<dbReference type="PANTHER" id="PTHR23502">
    <property type="entry name" value="MAJOR FACILITATOR SUPERFAMILY"/>
    <property type="match status" value="1"/>
</dbReference>
<keyword evidence="2 6" id="KW-0812">Transmembrane</keyword>
<feature type="transmembrane region" description="Helical" evidence="6">
    <location>
        <begin position="504"/>
        <end position="524"/>
    </location>
</feature>
<dbReference type="AlphaFoldDB" id="A0A9P5DX54"/>
<reference evidence="8" key="2">
    <citation type="submission" date="2020-02" db="EMBL/GenBank/DDBJ databases">
        <title>Identification and distribution of gene clusters putatively required for synthesis of sphingolipid metabolism inhibitors in phylogenetically diverse species of the filamentous fungus Fusarium.</title>
        <authorList>
            <person name="Kim H.-S."/>
            <person name="Busman M."/>
            <person name="Brown D.W."/>
            <person name="Divon H."/>
            <person name="Uhlig S."/>
            <person name="Proctor R.H."/>
        </authorList>
    </citation>
    <scope>NUCLEOTIDE SEQUENCE</scope>
    <source>
        <strain evidence="8">NRRL 25174</strain>
    </source>
</reference>
<evidence type="ECO:0000256" key="5">
    <source>
        <dbReference type="ARBA" id="ARBA00023180"/>
    </source>
</evidence>
<dbReference type="Gene3D" id="1.20.1250.20">
    <property type="entry name" value="MFS general substrate transporter like domains"/>
    <property type="match status" value="1"/>
</dbReference>